<proteinExistence type="predicted"/>
<evidence type="ECO:0000313" key="3">
    <source>
        <dbReference type="Proteomes" id="UP000262583"/>
    </source>
</evidence>
<feature type="region of interest" description="Disordered" evidence="1">
    <location>
        <begin position="106"/>
        <end position="156"/>
    </location>
</feature>
<dbReference type="EMBL" id="CP030759">
    <property type="protein sequence ID" value="AXA36829.1"/>
    <property type="molecule type" value="Genomic_DNA"/>
</dbReference>
<dbReference type="KEGG" id="schv:BRCON_2052"/>
<evidence type="ECO:0000313" key="2">
    <source>
        <dbReference type="EMBL" id="AXA36829.1"/>
    </source>
</evidence>
<name>A0A2Z4Y793_SUMC1</name>
<protein>
    <submittedName>
        <fullName evidence="2">Uncharacterized protein</fullName>
    </submittedName>
</protein>
<dbReference type="Proteomes" id="UP000262583">
    <property type="component" value="Chromosome"/>
</dbReference>
<reference evidence="2 3" key="1">
    <citation type="submission" date="2018-05" db="EMBL/GenBank/DDBJ databases">
        <title>A metagenomic window into the 2 km-deep terrestrial subsurface aquifer revealed taxonomically and functionally diverse microbial community comprising novel uncultured bacterial lineages.</title>
        <authorList>
            <person name="Kadnikov V.V."/>
            <person name="Mardanov A.V."/>
            <person name="Beletsky A.V."/>
            <person name="Banks D."/>
            <person name="Pimenov N.V."/>
            <person name="Frank Y.A."/>
            <person name="Karnachuk O.V."/>
            <person name="Ravin N.V."/>
        </authorList>
    </citation>
    <scope>NUCLEOTIDE SEQUENCE [LARGE SCALE GENOMIC DNA]</scope>
    <source>
        <strain evidence="2">BY</strain>
    </source>
</reference>
<feature type="compositionally biased region" description="Low complexity" evidence="1">
    <location>
        <begin position="110"/>
        <end position="142"/>
    </location>
</feature>
<organism evidence="2 3">
    <name type="scientific">Sumerlaea chitinivorans</name>
    <dbReference type="NCBI Taxonomy" id="2250252"/>
    <lineage>
        <taxon>Bacteria</taxon>
        <taxon>Candidatus Sumerlaeota</taxon>
        <taxon>Candidatus Sumerlaeia</taxon>
        <taxon>Candidatus Sumerlaeales</taxon>
        <taxon>Candidatus Sumerlaeaceae</taxon>
        <taxon>Candidatus Sumerlaea</taxon>
    </lineage>
</organism>
<gene>
    <name evidence="2" type="ORF">BRCON_2052</name>
</gene>
<accession>A0A2Z4Y793</accession>
<sequence>MPALGEYKDILIHRDGTRVEGTITEETATKIVIQTEKFGQLHFQKRDLVTIDRGRDREAREAAAAKVTPTPYNYAVFIPEGPVNALSPPVQIPVIAGLILRGVTPPASPSPASVSADTATTPAEELPPTQQVPAATPMASASPLPPPTASPASASASAEAGAVTASRGIAQLSRAGKAVSLKVGTPLGVGDTIETGLDSAVVLRLLTGHKIALGPRTIVRISKVSMSGGCVLRLESGVVWCDAPAELPAPAKLFTLETPDCILTPEPTDLASGATVKVALLEDGTLFVGSLKGKMIFYHAGTEFKTIPSNMPVVFDRSRTQMTEMPNLLPQLQTEWQQVRE</sequence>
<evidence type="ECO:0000256" key="1">
    <source>
        <dbReference type="SAM" id="MobiDB-lite"/>
    </source>
</evidence>
<dbReference type="AlphaFoldDB" id="A0A2Z4Y793"/>